<name>A0A1Q9DGX9_SYMMI</name>
<feature type="transmembrane region" description="Helical" evidence="1">
    <location>
        <begin position="29"/>
        <end position="50"/>
    </location>
</feature>
<comment type="caution">
    <text evidence="2">The sequence shown here is derived from an EMBL/GenBank/DDBJ whole genome shotgun (WGS) entry which is preliminary data.</text>
</comment>
<keyword evidence="1" id="KW-0472">Membrane</keyword>
<sequence length="89" mass="9507">MIDSNSGTGFLLFYNIAEARLIKRSGGWVAGWLCGWVAGWLGGGWVAGWFDCLRRVNGKTAASKAILLLKRANTSMQSVSVAVAGRMTA</sequence>
<organism evidence="2 3">
    <name type="scientific">Symbiodinium microadriaticum</name>
    <name type="common">Dinoflagellate</name>
    <name type="synonym">Zooxanthella microadriatica</name>
    <dbReference type="NCBI Taxonomy" id="2951"/>
    <lineage>
        <taxon>Eukaryota</taxon>
        <taxon>Sar</taxon>
        <taxon>Alveolata</taxon>
        <taxon>Dinophyceae</taxon>
        <taxon>Suessiales</taxon>
        <taxon>Symbiodiniaceae</taxon>
        <taxon>Symbiodinium</taxon>
    </lineage>
</organism>
<keyword evidence="3" id="KW-1185">Reference proteome</keyword>
<keyword evidence="1" id="KW-0812">Transmembrane</keyword>
<protein>
    <submittedName>
        <fullName evidence="2">Uncharacterized protein</fullName>
    </submittedName>
</protein>
<dbReference type="EMBL" id="LSRX01000544">
    <property type="protein sequence ID" value="OLP94399.1"/>
    <property type="molecule type" value="Genomic_DNA"/>
</dbReference>
<reference evidence="2 3" key="1">
    <citation type="submission" date="2016-02" db="EMBL/GenBank/DDBJ databases">
        <title>Genome analysis of coral dinoflagellate symbionts highlights evolutionary adaptations to a symbiotic lifestyle.</title>
        <authorList>
            <person name="Aranda M."/>
            <person name="Li Y."/>
            <person name="Liew Y.J."/>
            <person name="Baumgarten S."/>
            <person name="Simakov O."/>
            <person name="Wilson M."/>
            <person name="Piel J."/>
            <person name="Ashoor H."/>
            <person name="Bougouffa S."/>
            <person name="Bajic V.B."/>
            <person name="Ryu T."/>
            <person name="Ravasi T."/>
            <person name="Bayer T."/>
            <person name="Micklem G."/>
            <person name="Kim H."/>
            <person name="Bhak J."/>
            <person name="Lajeunesse T.C."/>
            <person name="Voolstra C.R."/>
        </authorList>
    </citation>
    <scope>NUCLEOTIDE SEQUENCE [LARGE SCALE GENOMIC DNA]</scope>
    <source>
        <strain evidence="2 3">CCMP2467</strain>
    </source>
</reference>
<proteinExistence type="predicted"/>
<keyword evidence="1" id="KW-1133">Transmembrane helix</keyword>
<evidence type="ECO:0000313" key="3">
    <source>
        <dbReference type="Proteomes" id="UP000186817"/>
    </source>
</evidence>
<evidence type="ECO:0000313" key="2">
    <source>
        <dbReference type="EMBL" id="OLP94399.1"/>
    </source>
</evidence>
<accession>A0A1Q9DGX9</accession>
<dbReference type="AlphaFoldDB" id="A0A1Q9DGX9"/>
<gene>
    <name evidence="2" type="ORF">AK812_SmicGene23592</name>
</gene>
<evidence type="ECO:0000256" key="1">
    <source>
        <dbReference type="SAM" id="Phobius"/>
    </source>
</evidence>
<dbReference type="Proteomes" id="UP000186817">
    <property type="component" value="Unassembled WGS sequence"/>
</dbReference>